<reference evidence="2 3" key="1">
    <citation type="submission" date="2019-03" db="EMBL/GenBank/DDBJ databases">
        <authorList>
            <person name="Yang Y."/>
        </authorList>
    </citation>
    <scope>NUCLEOTIDE SEQUENCE [LARGE SCALE GENOMIC DNA]</scope>
    <source>
        <strain evidence="2 3">ASL-1</strain>
    </source>
</reference>
<name>A0A4Y8LJ01_9BACL</name>
<dbReference type="RefSeq" id="WP_134381869.1">
    <property type="nucleotide sequence ID" value="NZ_SORX01000006.1"/>
</dbReference>
<proteinExistence type="predicted"/>
<accession>A0A4Y8LJ01</accession>
<evidence type="ECO:0000313" key="3">
    <source>
        <dbReference type="Proteomes" id="UP000297776"/>
    </source>
</evidence>
<organism evidence="2 3">
    <name type="scientific">Jeotgalibacillus salarius</name>
    <dbReference type="NCBI Taxonomy" id="546023"/>
    <lineage>
        <taxon>Bacteria</taxon>
        <taxon>Bacillati</taxon>
        <taxon>Bacillota</taxon>
        <taxon>Bacilli</taxon>
        <taxon>Bacillales</taxon>
        <taxon>Caryophanaceae</taxon>
        <taxon>Jeotgalibacillus</taxon>
    </lineage>
</organism>
<protein>
    <recommendedName>
        <fullName evidence="4">DUF5067 domain-containing protein</fullName>
    </recommendedName>
</protein>
<dbReference type="EMBL" id="SORX01000006">
    <property type="protein sequence ID" value="TFE00551.1"/>
    <property type="molecule type" value="Genomic_DNA"/>
</dbReference>
<dbReference type="PROSITE" id="PS51257">
    <property type="entry name" value="PROKAR_LIPOPROTEIN"/>
    <property type="match status" value="1"/>
</dbReference>
<evidence type="ECO:0000256" key="1">
    <source>
        <dbReference type="SAM" id="SignalP"/>
    </source>
</evidence>
<dbReference type="OrthoDB" id="2990134at2"/>
<dbReference type="Proteomes" id="UP000297776">
    <property type="component" value="Unassembled WGS sequence"/>
</dbReference>
<evidence type="ECO:0000313" key="2">
    <source>
        <dbReference type="EMBL" id="TFE00551.1"/>
    </source>
</evidence>
<gene>
    <name evidence="2" type="ORF">E2626_11275</name>
</gene>
<comment type="caution">
    <text evidence="2">The sequence shown here is derived from an EMBL/GenBank/DDBJ whole genome shotgun (WGS) entry which is preliminary data.</text>
</comment>
<dbReference type="AlphaFoldDB" id="A0A4Y8LJ01"/>
<evidence type="ECO:0008006" key="4">
    <source>
        <dbReference type="Google" id="ProtNLM"/>
    </source>
</evidence>
<feature type="chain" id="PRO_5039313605" description="DUF5067 domain-containing protein" evidence="1">
    <location>
        <begin position="22"/>
        <end position="149"/>
    </location>
</feature>
<keyword evidence="3" id="KW-1185">Reference proteome</keyword>
<sequence>MRKVFVFALFYTLLLSGCTFGDPDHYTVFIFQGESESWEVQLEYIAHHEGNRPEDKLLITFHGELPDIEAEISVTGSDISERVSFQQAEEDVLALDKNAIEEVIQANVNMDHPVSDQLDIEIRWDGKEEVVVLSYYTAVSGDGRFLWFD</sequence>
<feature type="signal peptide" evidence="1">
    <location>
        <begin position="1"/>
        <end position="21"/>
    </location>
</feature>
<keyword evidence="1" id="KW-0732">Signal</keyword>